<accession>A0A9P6FB37</accession>
<name>A0A9P6FB37_9FUNG</name>
<dbReference type="GO" id="GO:0062064">
    <property type="term" value="F:box C/D methylation guide snoRNP complex binding"/>
    <property type="evidence" value="ECO:0007669"/>
    <property type="project" value="TreeGrafter"/>
</dbReference>
<dbReference type="InterPro" id="IPR027921">
    <property type="entry name" value="NOPCHAP1"/>
</dbReference>
<protein>
    <submittedName>
        <fullName evidence="2">Uncharacterized protein</fullName>
    </submittedName>
</protein>
<organism evidence="2 3">
    <name type="scientific">Mortierella hygrophila</name>
    <dbReference type="NCBI Taxonomy" id="979708"/>
    <lineage>
        <taxon>Eukaryota</taxon>
        <taxon>Fungi</taxon>
        <taxon>Fungi incertae sedis</taxon>
        <taxon>Mucoromycota</taxon>
        <taxon>Mortierellomycotina</taxon>
        <taxon>Mortierellomycetes</taxon>
        <taxon>Mortierellales</taxon>
        <taxon>Mortierellaceae</taxon>
        <taxon>Mortierella</taxon>
    </lineage>
</organism>
<proteinExistence type="predicted"/>
<sequence>MSNQLLDLSSKDELISSLLTGNKPSVPKGTPVGERKTFKVDKSDLLSRLEDFLPKIKEANVQLDQQLKADPKAVDIENVDEENGEQYIEMDLGLGVFDLKKDVKEEDIIINPSELKKAAEASAPATKKPTIVMMDMNKDQDHMDEDSTEINQEASEGSHKENKNKIPAHSSSSDEDVVMSS</sequence>
<comment type="caution">
    <text evidence="2">The sequence shown here is derived from an EMBL/GenBank/DDBJ whole genome shotgun (WGS) entry which is preliminary data.</text>
</comment>
<dbReference type="Pfam" id="PF15370">
    <property type="entry name" value="NOPCHAP1"/>
    <property type="match status" value="1"/>
</dbReference>
<evidence type="ECO:0000313" key="3">
    <source>
        <dbReference type="Proteomes" id="UP000723463"/>
    </source>
</evidence>
<gene>
    <name evidence="2" type="ORF">EC957_010192</name>
</gene>
<feature type="region of interest" description="Disordered" evidence="1">
    <location>
        <begin position="116"/>
        <end position="181"/>
    </location>
</feature>
<dbReference type="AlphaFoldDB" id="A0A9P6FB37"/>
<reference evidence="2" key="1">
    <citation type="journal article" date="2020" name="Fungal Divers.">
        <title>Resolving the Mortierellaceae phylogeny through synthesis of multi-gene phylogenetics and phylogenomics.</title>
        <authorList>
            <person name="Vandepol N."/>
            <person name="Liber J."/>
            <person name="Desiro A."/>
            <person name="Na H."/>
            <person name="Kennedy M."/>
            <person name="Barry K."/>
            <person name="Grigoriev I.V."/>
            <person name="Miller A.N."/>
            <person name="O'Donnell K."/>
            <person name="Stajich J.E."/>
            <person name="Bonito G."/>
        </authorList>
    </citation>
    <scope>NUCLEOTIDE SEQUENCE</scope>
    <source>
        <strain evidence="2">NRRL 2591</strain>
    </source>
</reference>
<dbReference type="PANTHER" id="PTHR28674:SF1">
    <property type="entry name" value="NOP PROTEIN CHAPERONE 1"/>
    <property type="match status" value="1"/>
</dbReference>
<evidence type="ECO:0000313" key="2">
    <source>
        <dbReference type="EMBL" id="KAF9546056.1"/>
    </source>
</evidence>
<dbReference type="PANTHER" id="PTHR28674">
    <property type="entry name" value="SIMILAR TO DNA SEGMENT, CHR 10, WAYNE STATE UNIVERSITY 102,-EXPRESSED"/>
    <property type="match status" value="1"/>
</dbReference>
<dbReference type="GO" id="GO:0000492">
    <property type="term" value="P:box C/D snoRNP assembly"/>
    <property type="evidence" value="ECO:0007669"/>
    <property type="project" value="InterPro"/>
</dbReference>
<dbReference type="Proteomes" id="UP000723463">
    <property type="component" value="Unassembled WGS sequence"/>
</dbReference>
<dbReference type="EMBL" id="JAAAXW010000061">
    <property type="protein sequence ID" value="KAF9546056.1"/>
    <property type="molecule type" value="Genomic_DNA"/>
</dbReference>
<evidence type="ECO:0000256" key="1">
    <source>
        <dbReference type="SAM" id="MobiDB-lite"/>
    </source>
</evidence>
<keyword evidence="3" id="KW-1185">Reference proteome</keyword>